<accession>A0A8T1WMH4</accession>
<dbReference type="EMBL" id="JAGDFL010000265">
    <property type="protein sequence ID" value="KAG7394565.1"/>
    <property type="molecule type" value="Genomic_DNA"/>
</dbReference>
<evidence type="ECO:0000313" key="1">
    <source>
        <dbReference type="EMBL" id="KAG7394565.1"/>
    </source>
</evidence>
<gene>
    <name evidence="1" type="ORF">PHYBOEH_005019</name>
</gene>
<dbReference type="OrthoDB" id="114550at2759"/>
<reference evidence="1" key="1">
    <citation type="submission" date="2021-02" db="EMBL/GenBank/DDBJ databases">
        <authorList>
            <person name="Palmer J.M."/>
        </authorList>
    </citation>
    <scope>NUCLEOTIDE SEQUENCE</scope>
    <source>
        <strain evidence="1">SCRP23</strain>
    </source>
</reference>
<keyword evidence="2" id="KW-1185">Reference proteome</keyword>
<sequence>MRGGIVHVPAIEDAEFDTQSYASIRTDRDTIELCKDPVDVANRGQNKLQKALDRAMHQERKETRKMQKLATKAARKRGISGGSNRIALLSVGTESDSSIASDEDILAEIWASRSPSCDGIADDDLPEVEEDLSQSAPMEFVFFSGCPDNINRRELDVGHRRVRPNARPARCPATSSYATTIPTKPTLVSKMPPLFVPRMGSSSLCEDN</sequence>
<comment type="caution">
    <text evidence="1">The sequence shown here is derived from an EMBL/GenBank/DDBJ whole genome shotgun (WGS) entry which is preliminary data.</text>
</comment>
<evidence type="ECO:0000313" key="2">
    <source>
        <dbReference type="Proteomes" id="UP000693981"/>
    </source>
</evidence>
<dbReference type="Proteomes" id="UP000693981">
    <property type="component" value="Unassembled WGS sequence"/>
</dbReference>
<proteinExistence type="predicted"/>
<name>A0A8T1WMH4_9STRA</name>
<dbReference type="AlphaFoldDB" id="A0A8T1WMH4"/>
<protein>
    <submittedName>
        <fullName evidence="1">Uncharacterized protein</fullName>
    </submittedName>
</protein>
<organism evidence="1 2">
    <name type="scientific">Phytophthora boehmeriae</name>
    <dbReference type="NCBI Taxonomy" id="109152"/>
    <lineage>
        <taxon>Eukaryota</taxon>
        <taxon>Sar</taxon>
        <taxon>Stramenopiles</taxon>
        <taxon>Oomycota</taxon>
        <taxon>Peronosporomycetes</taxon>
        <taxon>Peronosporales</taxon>
        <taxon>Peronosporaceae</taxon>
        <taxon>Phytophthora</taxon>
    </lineage>
</organism>